<keyword evidence="3" id="KW-1185">Reference proteome</keyword>
<comment type="caution">
    <text evidence="2">The sequence shown here is derived from an EMBL/GenBank/DDBJ whole genome shotgun (WGS) entry which is preliminary data.</text>
</comment>
<protein>
    <submittedName>
        <fullName evidence="2">Uncharacterized protein</fullName>
    </submittedName>
</protein>
<sequence>MSTVMELPKSSYEHWKTKSIDGLPPLFSQRVKKILRNEHGEIPYKDYTYGKLIGVCIQEVLFCTRFDSPDAVANSKKKKNRDSRDPNKPYR</sequence>
<feature type="compositionally biased region" description="Basic and acidic residues" evidence="1">
    <location>
        <begin position="82"/>
        <end position="91"/>
    </location>
</feature>
<dbReference type="AlphaFoldDB" id="A0A9J5YIY8"/>
<reference evidence="2 3" key="1">
    <citation type="submission" date="2020-09" db="EMBL/GenBank/DDBJ databases">
        <title>De no assembly of potato wild relative species, Solanum commersonii.</title>
        <authorList>
            <person name="Cho K."/>
        </authorList>
    </citation>
    <scope>NUCLEOTIDE SEQUENCE [LARGE SCALE GENOMIC DNA]</scope>
    <source>
        <strain evidence="2">LZ3.2</strain>
        <tissue evidence="2">Leaf</tissue>
    </source>
</reference>
<organism evidence="2 3">
    <name type="scientific">Solanum commersonii</name>
    <name type="common">Commerson's wild potato</name>
    <name type="synonym">Commerson's nightshade</name>
    <dbReference type="NCBI Taxonomy" id="4109"/>
    <lineage>
        <taxon>Eukaryota</taxon>
        <taxon>Viridiplantae</taxon>
        <taxon>Streptophyta</taxon>
        <taxon>Embryophyta</taxon>
        <taxon>Tracheophyta</taxon>
        <taxon>Spermatophyta</taxon>
        <taxon>Magnoliopsida</taxon>
        <taxon>eudicotyledons</taxon>
        <taxon>Gunneridae</taxon>
        <taxon>Pentapetalae</taxon>
        <taxon>asterids</taxon>
        <taxon>lamiids</taxon>
        <taxon>Solanales</taxon>
        <taxon>Solanaceae</taxon>
        <taxon>Solanoideae</taxon>
        <taxon>Solaneae</taxon>
        <taxon>Solanum</taxon>
    </lineage>
</organism>
<evidence type="ECO:0000256" key="1">
    <source>
        <dbReference type="SAM" id="MobiDB-lite"/>
    </source>
</evidence>
<feature type="region of interest" description="Disordered" evidence="1">
    <location>
        <begin position="71"/>
        <end position="91"/>
    </location>
</feature>
<proteinExistence type="predicted"/>
<dbReference type="OrthoDB" id="1306145at2759"/>
<evidence type="ECO:0000313" key="2">
    <source>
        <dbReference type="EMBL" id="KAG5599616.1"/>
    </source>
</evidence>
<accession>A0A9J5YIY8</accession>
<evidence type="ECO:0000313" key="3">
    <source>
        <dbReference type="Proteomes" id="UP000824120"/>
    </source>
</evidence>
<dbReference type="Proteomes" id="UP000824120">
    <property type="component" value="Chromosome 6"/>
</dbReference>
<dbReference type="EMBL" id="JACXVP010000006">
    <property type="protein sequence ID" value="KAG5599616.1"/>
    <property type="molecule type" value="Genomic_DNA"/>
</dbReference>
<gene>
    <name evidence="2" type="ORF">H5410_030986</name>
</gene>
<name>A0A9J5YIY8_SOLCO</name>